<evidence type="ECO:0000313" key="2">
    <source>
        <dbReference type="EMBL" id="CAF4301347.1"/>
    </source>
</evidence>
<accession>A0A815M2X1</accession>
<proteinExistence type="predicted"/>
<evidence type="ECO:0000313" key="1">
    <source>
        <dbReference type="EMBL" id="CAF1414824.1"/>
    </source>
</evidence>
<dbReference type="Proteomes" id="UP000663829">
    <property type="component" value="Unassembled WGS sequence"/>
</dbReference>
<name>A0A815M2X1_9BILA</name>
<organism evidence="1 3">
    <name type="scientific">Didymodactylos carnosus</name>
    <dbReference type="NCBI Taxonomy" id="1234261"/>
    <lineage>
        <taxon>Eukaryota</taxon>
        <taxon>Metazoa</taxon>
        <taxon>Spiralia</taxon>
        <taxon>Gnathifera</taxon>
        <taxon>Rotifera</taxon>
        <taxon>Eurotatoria</taxon>
        <taxon>Bdelloidea</taxon>
        <taxon>Philodinida</taxon>
        <taxon>Philodinidae</taxon>
        <taxon>Didymodactylos</taxon>
    </lineage>
</organism>
<comment type="caution">
    <text evidence="1">The sequence shown here is derived from an EMBL/GenBank/DDBJ whole genome shotgun (WGS) entry which is preliminary data.</text>
</comment>
<keyword evidence="3" id="KW-1185">Reference proteome</keyword>
<dbReference type="EMBL" id="CAJOBC010083425">
    <property type="protein sequence ID" value="CAF4301347.1"/>
    <property type="molecule type" value="Genomic_DNA"/>
</dbReference>
<protein>
    <submittedName>
        <fullName evidence="1">Uncharacterized protein</fullName>
    </submittedName>
</protein>
<sequence>MSPPKVPRKAILNSFLKALQATSLDTLDRLDDLVFVSMAKELKLNWLIQRQRLKSLWKNNLNNIRTDVLQLYNELNEVSEDNTMQFTTYLTMRILGKNHRNVVYAMREPSHRLSAVGDSVTRTANREPKRQTAVKSTVRKAASSLPFLSSDKKIDVSEHSVTQELLPPKLSVQLIRSDQVTASSMIMRESNTVHEEITQLDTRP</sequence>
<gene>
    <name evidence="1" type="ORF">GPM918_LOCUS33579</name>
    <name evidence="2" type="ORF">SRO942_LOCUS34266</name>
</gene>
<dbReference type="AlphaFoldDB" id="A0A815M2X1"/>
<reference evidence="1" key="1">
    <citation type="submission" date="2021-02" db="EMBL/GenBank/DDBJ databases">
        <authorList>
            <person name="Nowell W R."/>
        </authorList>
    </citation>
    <scope>NUCLEOTIDE SEQUENCE</scope>
</reference>
<evidence type="ECO:0000313" key="3">
    <source>
        <dbReference type="Proteomes" id="UP000663829"/>
    </source>
</evidence>
<dbReference type="Proteomes" id="UP000681722">
    <property type="component" value="Unassembled WGS sequence"/>
</dbReference>
<dbReference type="EMBL" id="CAJNOQ010017999">
    <property type="protein sequence ID" value="CAF1414824.1"/>
    <property type="molecule type" value="Genomic_DNA"/>
</dbReference>